<name>A0A2V1K6A6_9ACTO</name>
<dbReference type="InterPro" id="IPR002549">
    <property type="entry name" value="AI-2E-like"/>
</dbReference>
<protein>
    <submittedName>
        <fullName evidence="10">AI-2E family transporter</fullName>
    </submittedName>
</protein>
<keyword evidence="11" id="KW-1185">Reference proteome</keyword>
<evidence type="ECO:0000256" key="7">
    <source>
        <dbReference type="ARBA" id="ARBA00023136"/>
    </source>
</evidence>
<dbReference type="PANTHER" id="PTHR21716">
    <property type="entry name" value="TRANSMEMBRANE PROTEIN"/>
    <property type="match status" value="1"/>
</dbReference>
<dbReference type="EMBL" id="QETB01000005">
    <property type="protein sequence ID" value="PWF25783.1"/>
    <property type="molecule type" value="Genomic_DNA"/>
</dbReference>
<dbReference type="OrthoDB" id="9784366at2"/>
<feature type="transmembrane region" description="Helical" evidence="9">
    <location>
        <begin position="279"/>
        <end position="303"/>
    </location>
</feature>
<evidence type="ECO:0000313" key="11">
    <source>
        <dbReference type="Proteomes" id="UP000245283"/>
    </source>
</evidence>
<dbReference type="GO" id="GO:0005886">
    <property type="term" value="C:plasma membrane"/>
    <property type="evidence" value="ECO:0007669"/>
    <property type="project" value="UniProtKB-SubCell"/>
</dbReference>
<dbReference type="PANTHER" id="PTHR21716:SF53">
    <property type="entry name" value="PERMEASE PERM-RELATED"/>
    <property type="match status" value="1"/>
</dbReference>
<keyword evidence="7 9" id="KW-0472">Membrane</keyword>
<evidence type="ECO:0000313" key="10">
    <source>
        <dbReference type="EMBL" id="PWF25783.1"/>
    </source>
</evidence>
<dbReference type="GO" id="GO:0055085">
    <property type="term" value="P:transmembrane transport"/>
    <property type="evidence" value="ECO:0007669"/>
    <property type="project" value="TreeGrafter"/>
</dbReference>
<comment type="caution">
    <text evidence="10">The sequence shown here is derived from an EMBL/GenBank/DDBJ whole genome shotgun (WGS) entry which is preliminary data.</text>
</comment>
<dbReference type="Proteomes" id="UP000245283">
    <property type="component" value="Unassembled WGS sequence"/>
</dbReference>
<feature type="transmembrane region" description="Helical" evidence="9">
    <location>
        <begin position="68"/>
        <end position="86"/>
    </location>
</feature>
<reference evidence="11" key="1">
    <citation type="submission" date="2018-05" db="EMBL/GenBank/DDBJ databases">
        <authorList>
            <person name="Li Y."/>
        </authorList>
    </citation>
    <scope>NUCLEOTIDE SEQUENCE [LARGE SCALE GENOMIC DNA]</scope>
    <source>
        <strain evidence="11">sk1b4</strain>
    </source>
</reference>
<keyword evidence="6 9" id="KW-1133">Transmembrane helix</keyword>
<evidence type="ECO:0000256" key="2">
    <source>
        <dbReference type="ARBA" id="ARBA00009773"/>
    </source>
</evidence>
<comment type="subcellular location">
    <subcellularLocation>
        <location evidence="1">Cell membrane</location>
        <topology evidence="1">Multi-pass membrane protein</topology>
    </subcellularLocation>
</comment>
<gene>
    <name evidence="10" type="ORF">DD236_10115</name>
</gene>
<organism evidence="10 11">
    <name type="scientific">Ancrocorticia populi</name>
    <dbReference type="NCBI Taxonomy" id="2175228"/>
    <lineage>
        <taxon>Bacteria</taxon>
        <taxon>Bacillati</taxon>
        <taxon>Actinomycetota</taxon>
        <taxon>Actinomycetes</taxon>
        <taxon>Actinomycetales</taxon>
        <taxon>Actinomycetaceae</taxon>
        <taxon>Ancrocorticia</taxon>
    </lineage>
</organism>
<feature type="transmembrane region" description="Helical" evidence="9">
    <location>
        <begin position="126"/>
        <end position="147"/>
    </location>
</feature>
<feature type="transmembrane region" description="Helical" evidence="9">
    <location>
        <begin position="92"/>
        <end position="114"/>
    </location>
</feature>
<feature type="transmembrane region" description="Helical" evidence="9">
    <location>
        <begin position="309"/>
        <end position="342"/>
    </location>
</feature>
<evidence type="ECO:0000256" key="4">
    <source>
        <dbReference type="ARBA" id="ARBA00022475"/>
    </source>
</evidence>
<feature type="compositionally biased region" description="Acidic residues" evidence="8">
    <location>
        <begin position="7"/>
        <end position="26"/>
    </location>
</feature>
<evidence type="ECO:0000256" key="8">
    <source>
        <dbReference type="SAM" id="MobiDB-lite"/>
    </source>
</evidence>
<evidence type="ECO:0000256" key="9">
    <source>
        <dbReference type="SAM" id="Phobius"/>
    </source>
</evidence>
<keyword evidence="4" id="KW-1003">Cell membrane</keyword>
<evidence type="ECO:0000256" key="1">
    <source>
        <dbReference type="ARBA" id="ARBA00004651"/>
    </source>
</evidence>
<keyword evidence="3" id="KW-0813">Transport</keyword>
<evidence type="ECO:0000256" key="3">
    <source>
        <dbReference type="ARBA" id="ARBA00022448"/>
    </source>
</evidence>
<feature type="transmembrane region" description="Helical" evidence="9">
    <location>
        <begin position="210"/>
        <end position="231"/>
    </location>
</feature>
<keyword evidence="5 9" id="KW-0812">Transmembrane</keyword>
<dbReference type="AlphaFoldDB" id="A0A2V1K6A6"/>
<evidence type="ECO:0000256" key="6">
    <source>
        <dbReference type="ARBA" id="ARBA00022989"/>
    </source>
</evidence>
<accession>A0A2V1K6A6</accession>
<proteinExistence type="inferred from homology"/>
<feature type="region of interest" description="Disordered" evidence="8">
    <location>
        <begin position="1"/>
        <end position="36"/>
    </location>
</feature>
<dbReference type="Pfam" id="PF01594">
    <property type="entry name" value="AI-2E_transport"/>
    <property type="match status" value="1"/>
</dbReference>
<evidence type="ECO:0000256" key="5">
    <source>
        <dbReference type="ARBA" id="ARBA00022692"/>
    </source>
</evidence>
<feature type="transmembrane region" description="Helical" evidence="9">
    <location>
        <begin position="363"/>
        <end position="390"/>
    </location>
</feature>
<comment type="similarity">
    <text evidence="2">Belongs to the autoinducer-2 exporter (AI-2E) (TC 2.A.86) family.</text>
</comment>
<sequence>MILVSEENTEPEVSPEDVSLEDETEETVQTATSERDFADALVGSEPESHPADGLAMDRGDAIGRSGRWLAGWCLRLLVIAAAAWVLGEVASVVWSGILPVVLSIILCTILWPLVRRLRGWHFPPALAVLTTIVGFFVAIGAIFVAIAPSVASQARDLYDRGTEGVEQVLDWIAGPPLNLDTAQLDSFIEQAQEWIKSQASTITETALSGASAATSVIVTLVMVIVLTFFFLKDGDQFLPMVRRVAGRRVGWHLSEVATRCWKTLGGFIRTQAIVSFIDAFFIGLGLVFMSVPLAGPLAIITFFGGFIPIVGAFTAGALAVLIALVANGFTTAVAVLILIIAVQQLEGNILQPVLQSKAMKMHAAVILLSVTVGSGLFGIIGAFLAVPAAAMVTEVLRYLGDLTDLKTGEKSIEEVAFATDTADGPFA</sequence>